<proteinExistence type="predicted"/>
<evidence type="ECO:0000313" key="1">
    <source>
        <dbReference type="EMBL" id="EOY01235.1"/>
    </source>
</evidence>
<dbReference type="Proteomes" id="UP000026915">
    <property type="component" value="Chromosome 2"/>
</dbReference>
<sequence length="79" mass="8851">MLEGQLNFIIKQATSIACNKYMAKYAPFETEGSSLRCSTDQQDAFIFFRKKNKMLSCVGADRLETGMRGAFRKPQGTCA</sequence>
<gene>
    <name evidence="1" type="ORF">TCM_011179</name>
</gene>
<organism evidence="1 2">
    <name type="scientific">Theobroma cacao</name>
    <name type="common">Cacao</name>
    <name type="synonym">Cocoa</name>
    <dbReference type="NCBI Taxonomy" id="3641"/>
    <lineage>
        <taxon>Eukaryota</taxon>
        <taxon>Viridiplantae</taxon>
        <taxon>Streptophyta</taxon>
        <taxon>Embryophyta</taxon>
        <taxon>Tracheophyta</taxon>
        <taxon>Spermatophyta</taxon>
        <taxon>Magnoliopsida</taxon>
        <taxon>eudicotyledons</taxon>
        <taxon>Gunneridae</taxon>
        <taxon>Pentapetalae</taxon>
        <taxon>rosids</taxon>
        <taxon>malvids</taxon>
        <taxon>Malvales</taxon>
        <taxon>Malvaceae</taxon>
        <taxon>Byttnerioideae</taxon>
        <taxon>Theobroma</taxon>
    </lineage>
</organism>
<protein>
    <submittedName>
        <fullName evidence="1">Uncharacterized protein</fullName>
    </submittedName>
</protein>
<reference evidence="1 2" key="1">
    <citation type="journal article" date="2013" name="Genome Biol.">
        <title>The genome sequence of the most widely cultivated cacao type and its use to identify candidate genes regulating pod color.</title>
        <authorList>
            <person name="Motamayor J.C."/>
            <person name="Mockaitis K."/>
            <person name="Schmutz J."/>
            <person name="Haiminen N."/>
            <person name="Iii D.L."/>
            <person name="Cornejo O."/>
            <person name="Findley S.D."/>
            <person name="Zheng P."/>
            <person name="Utro F."/>
            <person name="Royaert S."/>
            <person name="Saski C."/>
            <person name="Jenkins J."/>
            <person name="Podicheti R."/>
            <person name="Zhao M."/>
            <person name="Scheffler B.E."/>
            <person name="Stack J.C."/>
            <person name="Feltus F.A."/>
            <person name="Mustiga G.M."/>
            <person name="Amores F."/>
            <person name="Phillips W."/>
            <person name="Marelli J.P."/>
            <person name="May G.D."/>
            <person name="Shapiro H."/>
            <person name="Ma J."/>
            <person name="Bustamante C.D."/>
            <person name="Schnell R.J."/>
            <person name="Main D."/>
            <person name="Gilbert D."/>
            <person name="Parida L."/>
            <person name="Kuhn D.N."/>
        </authorList>
    </citation>
    <scope>NUCLEOTIDE SEQUENCE [LARGE SCALE GENOMIC DNA]</scope>
    <source>
        <strain evidence="2">cv. Matina 1-6</strain>
    </source>
</reference>
<dbReference type="Gene3D" id="3.90.1170.10">
    <property type="entry name" value="Ribosomal protein L10e/L16"/>
    <property type="match status" value="1"/>
</dbReference>
<keyword evidence="2" id="KW-1185">Reference proteome</keyword>
<dbReference type="eggNOG" id="KOG0857">
    <property type="taxonomic scope" value="Eukaryota"/>
</dbReference>
<dbReference type="InterPro" id="IPR036920">
    <property type="entry name" value="Ribosomal_uL16_sf"/>
</dbReference>
<dbReference type="SUPFAM" id="SSF54686">
    <property type="entry name" value="Ribosomal protein L16p/L10e"/>
    <property type="match status" value="1"/>
</dbReference>
<dbReference type="EMBL" id="CM001880">
    <property type="protein sequence ID" value="EOY01235.1"/>
    <property type="molecule type" value="Genomic_DNA"/>
</dbReference>
<dbReference type="InterPro" id="IPR001197">
    <property type="entry name" value="Ribosomal_uL16_euk_arch"/>
</dbReference>
<evidence type="ECO:0000313" key="2">
    <source>
        <dbReference type="Proteomes" id="UP000026915"/>
    </source>
</evidence>
<dbReference type="PANTHER" id="PTHR11726">
    <property type="entry name" value="60S RIBOSOMAL PROTEIN L10"/>
    <property type="match status" value="1"/>
</dbReference>
<dbReference type="InParanoid" id="A0A061E8C5"/>
<dbReference type="Gramene" id="EOY01235">
    <property type="protein sequence ID" value="EOY01235"/>
    <property type="gene ID" value="TCM_011179"/>
</dbReference>
<dbReference type="HOGENOM" id="CLU_2610838_0_0_1"/>
<accession>A0A061E8C5</accession>
<name>A0A061E8C5_THECC</name>
<dbReference type="GO" id="GO:0005840">
    <property type="term" value="C:ribosome"/>
    <property type="evidence" value="ECO:0007669"/>
    <property type="project" value="InterPro"/>
</dbReference>
<dbReference type="AlphaFoldDB" id="A0A061E8C5"/>
<dbReference type="GO" id="GO:0006412">
    <property type="term" value="P:translation"/>
    <property type="evidence" value="ECO:0007669"/>
    <property type="project" value="InterPro"/>
</dbReference>
<dbReference type="STRING" id="3641.A0A061E8C5"/>
<dbReference type="GO" id="GO:0003735">
    <property type="term" value="F:structural constituent of ribosome"/>
    <property type="evidence" value="ECO:0007669"/>
    <property type="project" value="InterPro"/>
</dbReference>